<protein>
    <submittedName>
        <fullName evidence="2">Barstar family protein</fullName>
    </submittedName>
</protein>
<name>A0ABZ1T4K7_STRVG</name>
<dbReference type="EMBL" id="CP108090">
    <property type="protein sequence ID" value="WUQ10192.1"/>
    <property type="molecule type" value="Genomic_DNA"/>
</dbReference>
<evidence type="ECO:0000313" key="3">
    <source>
        <dbReference type="Proteomes" id="UP001432039"/>
    </source>
</evidence>
<keyword evidence="3" id="KW-1185">Reference proteome</keyword>
<evidence type="ECO:0000259" key="1">
    <source>
        <dbReference type="Pfam" id="PF01337"/>
    </source>
</evidence>
<evidence type="ECO:0000313" key="2">
    <source>
        <dbReference type="EMBL" id="WUQ10192.1"/>
    </source>
</evidence>
<dbReference type="Pfam" id="PF01337">
    <property type="entry name" value="Barstar"/>
    <property type="match status" value="1"/>
</dbReference>
<feature type="domain" description="Barstar (barnase inhibitor)" evidence="1">
    <location>
        <begin position="30"/>
        <end position="114"/>
    </location>
</feature>
<gene>
    <name evidence="2" type="ORF">OG517_01310</name>
</gene>
<accession>A0ABZ1T4K7</accession>
<dbReference type="InterPro" id="IPR000468">
    <property type="entry name" value="Barstar"/>
</dbReference>
<sequence length="137" mass="14834">MEYESGVTFVGEEEVSRLLTDAPLERLCLLRLRTNGSGDREAIFEAFRRDLPMDPPVQTARSWEALSDSLFGGLLSLASTRVVILWEDAAQHESLRAGATAEALSILTEVAELLGSPQVTSGNTKLVAVLIPVGVEH</sequence>
<dbReference type="RefSeq" id="WP_328959753.1">
    <property type="nucleotide sequence ID" value="NZ_CP108090.1"/>
</dbReference>
<organism evidence="2 3">
    <name type="scientific">Streptomyces virginiae</name>
    <name type="common">Streptomyces cinnamonensis</name>
    <dbReference type="NCBI Taxonomy" id="1961"/>
    <lineage>
        <taxon>Bacteria</taxon>
        <taxon>Bacillati</taxon>
        <taxon>Actinomycetota</taxon>
        <taxon>Actinomycetes</taxon>
        <taxon>Kitasatosporales</taxon>
        <taxon>Streptomycetaceae</taxon>
        <taxon>Streptomyces</taxon>
    </lineage>
</organism>
<dbReference type="Proteomes" id="UP001432039">
    <property type="component" value="Chromosome"/>
</dbReference>
<proteinExistence type="predicted"/>
<reference evidence="2" key="1">
    <citation type="submission" date="2022-10" db="EMBL/GenBank/DDBJ databases">
        <title>The complete genomes of actinobacterial strains from the NBC collection.</title>
        <authorList>
            <person name="Joergensen T.S."/>
            <person name="Alvarez Arevalo M."/>
            <person name="Sterndorff E.B."/>
            <person name="Faurdal D."/>
            <person name="Vuksanovic O."/>
            <person name="Mourched A.-S."/>
            <person name="Charusanti P."/>
            <person name="Shaw S."/>
            <person name="Blin K."/>
            <person name="Weber T."/>
        </authorList>
    </citation>
    <scope>NUCLEOTIDE SEQUENCE</scope>
    <source>
        <strain evidence="2">NBC_00248</strain>
    </source>
</reference>